<feature type="region of interest" description="Disordered" evidence="1">
    <location>
        <begin position="49"/>
        <end position="110"/>
    </location>
</feature>
<accession>A0A8J5ST10</accession>
<keyword evidence="3" id="KW-1185">Reference proteome</keyword>
<sequence>MAAAMAGGGAGLSGGTVGAYHMGGSVNAHIVLSLELWLTHTLGNLSAPRRRSLAAPPEGSRQGLAPGGSRRRGSRRGSLRRRAPGAHVAAGSRRGLAPPQGAGGSLRRRVSPGARVAVGSRRGLAPPQVRCQIWFLPYAARFDLLYDRLFTWTQLLKNGKYVF</sequence>
<name>A0A8J5ST10_ZIZPA</name>
<comment type="caution">
    <text evidence="2">The sequence shown here is derived from an EMBL/GenBank/DDBJ whole genome shotgun (WGS) entry which is preliminary data.</text>
</comment>
<protein>
    <submittedName>
        <fullName evidence="2">Uncharacterized protein</fullName>
    </submittedName>
</protein>
<reference evidence="2" key="2">
    <citation type="submission" date="2021-02" db="EMBL/GenBank/DDBJ databases">
        <authorList>
            <person name="Kimball J.A."/>
            <person name="Haas M.W."/>
            <person name="Macchietto M."/>
            <person name="Kono T."/>
            <person name="Duquette J."/>
            <person name="Shao M."/>
        </authorList>
    </citation>
    <scope>NUCLEOTIDE SEQUENCE</scope>
    <source>
        <tissue evidence="2">Fresh leaf tissue</tissue>
    </source>
</reference>
<dbReference type="AlphaFoldDB" id="A0A8J5ST10"/>
<feature type="compositionally biased region" description="Basic residues" evidence="1">
    <location>
        <begin position="69"/>
        <end position="84"/>
    </location>
</feature>
<dbReference type="EMBL" id="JAAALK010000283">
    <property type="protein sequence ID" value="KAG8072704.1"/>
    <property type="molecule type" value="Genomic_DNA"/>
</dbReference>
<evidence type="ECO:0000256" key="1">
    <source>
        <dbReference type="SAM" id="MobiDB-lite"/>
    </source>
</evidence>
<gene>
    <name evidence="2" type="ORF">GUJ93_ZPchr0006g42457</name>
</gene>
<organism evidence="2 3">
    <name type="scientific">Zizania palustris</name>
    <name type="common">Northern wild rice</name>
    <dbReference type="NCBI Taxonomy" id="103762"/>
    <lineage>
        <taxon>Eukaryota</taxon>
        <taxon>Viridiplantae</taxon>
        <taxon>Streptophyta</taxon>
        <taxon>Embryophyta</taxon>
        <taxon>Tracheophyta</taxon>
        <taxon>Spermatophyta</taxon>
        <taxon>Magnoliopsida</taxon>
        <taxon>Liliopsida</taxon>
        <taxon>Poales</taxon>
        <taxon>Poaceae</taxon>
        <taxon>BOP clade</taxon>
        <taxon>Oryzoideae</taxon>
        <taxon>Oryzeae</taxon>
        <taxon>Zizaniinae</taxon>
        <taxon>Zizania</taxon>
    </lineage>
</organism>
<evidence type="ECO:0000313" key="3">
    <source>
        <dbReference type="Proteomes" id="UP000729402"/>
    </source>
</evidence>
<proteinExistence type="predicted"/>
<evidence type="ECO:0000313" key="2">
    <source>
        <dbReference type="EMBL" id="KAG8072704.1"/>
    </source>
</evidence>
<dbReference type="Proteomes" id="UP000729402">
    <property type="component" value="Unassembled WGS sequence"/>
</dbReference>
<reference evidence="2" key="1">
    <citation type="journal article" date="2021" name="bioRxiv">
        <title>Whole Genome Assembly and Annotation of Northern Wild Rice, Zizania palustris L., Supports a Whole Genome Duplication in the Zizania Genus.</title>
        <authorList>
            <person name="Haas M."/>
            <person name="Kono T."/>
            <person name="Macchietto M."/>
            <person name="Millas R."/>
            <person name="McGilp L."/>
            <person name="Shao M."/>
            <person name="Duquette J."/>
            <person name="Hirsch C.N."/>
            <person name="Kimball J."/>
        </authorList>
    </citation>
    <scope>NUCLEOTIDE SEQUENCE</scope>
    <source>
        <tissue evidence="2">Fresh leaf tissue</tissue>
    </source>
</reference>